<dbReference type="RefSeq" id="XP_062655745.1">
    <property type="nucleotide sequence ID" value="XM_062802496.1"/>
</dbReference>
<evidence type="ECO:0000256" key="2">
    <source>
        <dbReference type="SAM" id="MobiDB-lite"/>
    </source>
</evidence>
<reference evidence="3" key="1">
    <citation type="journal article" date="2023" name="Mol. Phylogenet. Evol.">
        <title>Genome-scale phylogeny and comparative genomics of the fungal order Sordariales.</title>
        <authorList>
            <person name="Hensen N."/>
            <person name="Bonometti L."/>
            <person name="Westerberg I."/>
            <person name="Brannstrom I.O."/>
            <person name="Guillou S."/>
            <person name="Cros-Aarteil S."/>
            <person name="Calhoun S."/>
            <person name="Haridas S."/>
            <person name="Kuo A."/>
            <person name="Mondo S."/>
            <person name="Pangilinan J."/>
            <person name="Riley R."/>
            <person name="LaButti K."/>
            <person name="Andreopoulos B."/>
            <person name="Lipzen A."/>
            <person name="Chen C."/>
            <person name="Yan M."/>
            <person name="Daum C."/>
            <person name="Ng V."/>
            <person name="Clum A."/>
            <person name="Steindorff A."/>
            <person name="Ohm R.A."/>
            <person name="Martin F."/>
            <person name="Silar P."/>
            <person name="Natvig D.O."/>
            <person name="Lalanne C."/>
            <person name="Gautier V."/>
            <person name="Ament-Velasquez S.L."/>
            <person name="Kruys A."/>
            <person name="Hutchinson M.I."/>
            <person name="Powell A.J."/>
            <person name="Barry K."/>
            <person name="Miller A.N."/>
            <person name="Grigoriev I.V."/>
            <person name="Debuchy R."/>
            <person name="Gladieux P."/>
            <person name="Hiltunen Thoren M."/>
            <person name="Johannesson H."/>
        </authorList>
    </citation>
    <scope>NUCLEOTIDE SEQUENCE</scope>
    <source>
        <strain evidence="3">CBS 168.71</strain>
    </source>
</reference>
<dbReference type="EMBL" id="JAUEPN010000007">
    <property type="protein sequence ID" value="KAK3292231.1"/>
    <property type="molecule type" value="Genomic_DNA"/>
</dbReference>
<gene>
    <name evidence="3" type="ORF">B0H64DRAFT_376800</name>
</gene>
<dbReference type="PANTHER" id="PTHR43591">
    <property type="entry name" value="METHYLTRANSFERASE"/>
    <property type="match status" value="1"/>
</dbReference>
<dbReference type="Gene3D" id="3.40.50.150">
    <property type="entry name" value="Vaccinia Virus protein VP39"/>
    <property type="match status" value="1"/>
</dbReference>
<name>A0AAE0LNR8_9PEZI</name>
<dbReference type="Pfam" id="PF13489">
    <property type="entry name" value="Methyltransf_23"/>
    <property type="match status" value="1"/>
</dbReference>
<dbReference type="Proteomes" id="UP001278766">
    <property type="component" value="Unassembled WGS sequence"/>
</dbReference>
<feature type="compositionally biased region" description="Basic and acidic residues" evidence="2">
    <location>
        <begin position="9"/>
        <end position="23"/>
    </location>
</feature>
<dbReference type="GO" id="GO:0032259">
    <property type="term" value="P:methylation"/>
    <property type="evidence" value="ECO:0007669"/>
    <property type="project" value="UniProtKB-KW"/>
</dbReference>
<dbReference type="CDD" id="cd02440">
    <property type="entry name" value="AdoMet_MTases"/>
    <property type="match status" value="1"/>
</dbReference>
<keyword evidence="3" id="KW-0808">Transferase</keyword>
<evidence type="ECO:0000313" key="4">
    <source>
        <dbReference type="Proteomes" id="UP001278766"/>
    </source>
</evidence>
<keyword evidence="3" id="KW-0489">Methyltransferase</keyword>
<comment type="similarity">
    <text evidence="1">Belongs to the methyltransferase superfamily. LaeA methyltransferase family.</text>
</comment>
<dbReference type="PANTHER" id="PTHR43591:SF24">
    <property type="entry name" value="2-METHOXY-6-POLYPRENYL-1,4-BENZOQUINOL METHYLASE, MITOCHONDRIAL"/>
    <property type="match status" value="1"/>
</dbReference>
<sequence>MEEDGIIEPLRDDDLPEAAREVTSDYDPSEEETTFGSLTSSVGDHVWEYGRRYHAYRYGRYPIPNDEEEYKRESLRHTMLKELLNGKMYLAPVGDNPQKIIDLGTGFGEWAIEVGETFPSARVTGVDLSPIQPHWIPPNVDFIVDDIEDEWIHASDYDFAHFRFVNSLLRDNKETLRKVLENLKPGGWVEVEDIMPRLASDDNTVSPEHPLIRFYSILGPALVENYGFDIYILNNLPSLLEELGFVNVQRKVFHMPVGEWARDSHLRLLGGYFREVVVDFVGAMASRPLVEAGVDKEEIADLVRDITEAASNRRIHGYLPIHFVWAQKPPA</sequence>
<dbReference type="AlphaFoldDB" id="A0AAE0LNR8"/>
<comment type="caution">
    <text evidence="3">The sequence shown here is derived from an EMBL/GenBank/DDBJ whole genome shotgun (WGS) entry which is preliminary data.</text>
</comment>
<protein>
    <submittedName>
        <fullName evidence="3">S-adenosyl-L-methionine-dependent methyltransferase</fullName>
    </submittedName>
</protein>
<evidence type="ECO:0000313" key="3">
    <source>
        <dbReference type="EMBL" id="KAK3292231.1"/>
    </source>
</evidence>
<reference evidence="3" key="2">
    <citation type="submission" date="2023-06" db="EMBL/GenBank/DDBJ databases">
        <authorList>
            <consortium name="Lawrence Berkeley National Laboratory"/>
            <person name="Haridas S."/>
            <person name="Hensen N."/>
            <person name="Bonometti L."/>
            <person name="Westerberg I."/>
            <person name="Brannstrom I.O."/>
            <person name="Guillou S."/>
            <person name="Cros-Aarteil S."/>
            <person name="Calhoun S."/>
            <person name="Kuo A."/>
            <person name="Mondo S."/>
            <person name="Pangilinan J."/>
            <person name="Riley R."/>
            <person name="Labutti K."/>
            <person name="Andreopoulos B."/>
            <person name="Lipzen A."/>
            <person name="Chen C."/>
            <person name="Yanf M."/>
            <person name="Daum C."/>
            <person name="Ng V."/>
            <person name="Clum A."/>
            <person name="Steindorff A."/>
            <person name="Ohm R."/>
            <person name="Martin F."/>
            <person name="Silar P."/>
            <person name="Natvig D."/>
            <person name="Lalanne C."/>
            <person name="Gautier V."/>
            <person name="Ament-Velasquez S.L."/>
            <person name="Kruys A."/>
            <person name="Hutchinson M.I."/>
            <person name="Powell A.J."/>
            <person name="Barry K."/>
            <person name="Miller A.N."/>
            <person name="Grigoriev I.V."/>
            <person name="Debuchy R."/>
            <person name="Gladieux P."/>
            <person name="Thoren M.H."/>
            <person name="Johannesson H."/>
        </authorList>
    </citation>
    <scope>NUCLEOTIDE SEQUENCE</scope>
    <source>
        <strain evidence="3">CBS 168.71</strain>
    </source>
</reference>
<feature type="region of interest" description="Disordered" evidence="2">
    <location>
        <begin position="1"/>
        <end position="37"/>
    </location>
</feature>
<proteinExistence type="inferred from homology"/>
<organism evidence="3 4">
    <name type="scientific">Chaetomium fimeti</name>
    <dbReference type="NCBI Taxonomy" id="1854472"/>
    <lineage>
        <taxon>Eukaryota</taxon>
        <taxon>Fungi</taxon>
        <taxon>Dikarya</taxon>
        <taxon>Ascomycota</taxon>
        <taxon>Pezizomycotina</taxon>
        <taxon>Sordariomycetes</taxon>
        <taxon>Sordariomycetidae</taxon>
        <taxon>Sordariales</taxon>
        <taxon>Chaetomiaceae</taxon>
        <taxon>Chaetomium</taxon>
    </lineage>
</organism>
<dbReference type="GeneID" id="87839444"/>
<dbReference type="InterPro" id="IPR029063">
    <property type="entry name" value="SAM-dependent_MTases_sf"/>
</dbReference>
<evidence type="ECO:0000256" key="1">
    <source>
        <dbReference type="ARBA" id="ARBA00038158"/>
    </source>
</evidence>
<keyword evidence="4" id="KW-1185">Reference proteome</keyword>
<dbReference type="GO" id="GO:0008168">
    <property type="term" value="F:methyltransferase activity"/>
    <property type="evidence" value="ECO:0007669"/>
    <property type="project" value="UniProtKB-KW"/>
</dbReference>
<accession>A0AAE0LNR8</accession>
<dbReference type="SUPFAM" id="SSF53335">
    <property type="entry name" value="S-adenosyl-L-methionine-dependent methyltransferases"/>
    <property type="match status" value="1"/>
</dbReference>